<dbReference type="EMBL" id="BGPR01005045">
    <property type="protein sequence ID" value="GBN06261.1"/>
    <property type="molecule type" value="Genomic_DNA"/>
</dbReference>
<gene>
    <name evidence="1" type="ORF">AVEN_155971_1</name>
</gene>
<dbReference type="OrthoDB" id="6766867at2759"/>
<evidence type="ECO:0000313" key="1">
    <source>
        <dbReference type="EMBL" id="GBN06261.1"/>
    </source>
</evidence>
<evidence type="ECO:0000313" key="2">
    <source>
        <dbReference type="Proteomes" id="UP000499080"/>
    </source>
</evidence>
<proteinExistence type="predicted"/>
<organism evidence="1 2">
    <name type="scientific">Araneus ventricosus</name>
    <name type="common">Orbweaver spider</name>
    <name type="synonym">Epeira ventricosa</name>
    <dbReference type="NCBI Taxonomy" id="182803"/>
    <lineage>
        <taxon>Eukaryota</taxon>
        <taxon>Metazoa</taxon>
        <taxon>Ecdysozoa</taxon>
        <taxon>Arthropoda</taxon>
        <taxon>Chelicerata</taxon>
        <taxon>Arachnida</taxon>
        <taxon>Araneae</taxon>
        <taxon>Araneomorphae</taxon>
        <taxon>Entelegynae</taxon>
        <taxon>Araneoidea</taxon>
        <taxon>Araneidae</taxon>
        <taxon>Araneus</taxon>
    </lineage>
</organism>
<keyword evidence="2" id="KW-1185">Reference proteome</keyword>
<name>A0A4Y2KV91_ARAVE</name>
<reference evidence="1 2" key="1">
    <citation type="journal article" date="2019" name="Sci. Rep.">
        <title>Orb-weaving spider Araneus ventricosus genome elucidates the spidroin gene catalogue.</title>
        <authorList>
            <person name="Kono N."/>
            <person name="Nakamura H."/>
            <person name="Ohtoshi R."/>
            <person name="Moran D.A.P."/>
            <person name="Shinohara A."/>
            <person name="Yoshida Y."/>
            <person name="Fujiwara M."/>
            <person name="Mori M."/>
            <person name="Tomita M."/>
            <person name="Arakawa K."/>
        </authorList>
    </citation>
    <scope>NUCLEOTIDE SEQUENCE [LARGE SCALE GENOMIC DNA]</scope>
</reference>
<comment type="caution">
    <text evidence="1">The sequence shown here is derived from an EMBL/GenBank/DDBJ whole genome shotgun (WGS) entry which is preliminary data.</text>
</comment>
<accession>A0A4Y2KV91</accession>
<dbReference type="AlphaFoldDB" id="A0A4Y2KV91"/>
<sequence length="95" mass="10889">MDGTVTNTGWKTSVNCQIEKQVKRPLQWDVYLLHFNELPSRHLFINLDGETTGPKLFSGPIGTQLSKCEKLPVVNFESNECEIPEIEWKILSKDQ</sequence>
<protein>
    <submittedName>
        <fullName evidence="1">Uncharacterized protein</fullName>
    </submittedName>
</protein>
<dbReference type="Proteomes" id="UP000499080">
    <property type="component" value="Unassembled WGS sequence"/>
</dbReference>